<dbReference type="EMBL" id="SMJW01000186">
    <property type="protein sequence ID" value="TDC09895.1"/>
    <property type="molecule type" value="Genomic_DNA"/>
</dbReference>
<accession>A0A4R4NL37</accession>
<gene>
    <name evidence="1" type="ORF">E1284_28760</name>
</gene>
<comment type="caution">
    <text evidence="1">The sequence shown here is derived from an EMBL/GenBank/DDBJ whole genome shotgun (WGS) entry which is preliminary data.</text>
</comment>
<keyword evidence="2" id="KW-1185">Reference proteome</keyword>
<dbReference type="AlphaFoldDB" id="A0A4R4NL37"/>
<evidence type="ECO:0000313" key="1">
    <source>
        <dbReference type="EMBL" id="TDC09895.1"/>
    </source>
</evidence>
<evidence type="ECO:0000313" key="2">
    <source>
        <dbReference type="Proteomes" id="UP000295431"/>
    </source>
</evidence>
<dbReference type="OrthoDB" id="3539696at2"/>
<reference evidence="1 2" key="1">
    <citation type="submission" date="2019-03" db="EMBL/GenBank/DDBJ databases">
        <title>Draft genome sequences of novel Actinobacteria.</title>
        <authorList>
            <person name="Sahin N."/>
            <person name="Ay H."/>
            <person name="Saygin H."/>
        </authorList>
    </citation>
    <scope>NUCLEOTIDE SEQUENCE [LARGE SCALE GENOMIC DNA]</scope>
    <source>
        <strain evidence="1 2">DSM 45347</strain>
    </source>
</reference>
<dbReference type="RefSeq" id="WP_131943292.1">
    <property type="nucleotide sequence ID" value="NZ_BAAAMX010000014.1"/>
</dbReference>
<dbReference type="Proteomes" id="UP000295431">
    <property type="component" value="Unassembled WGS sequence"/>
</dbReference>
<name>A0A4R4NL37_9ACTN</name>
<proteinExistence type="predicted"/>
<sequence length="79" mass="8886">MILEHYEWQSRMASTNRAKGFGEGFAEGMATALAIVLETRGITIPEEIRERVMSCTDTDQLERWVHRAAVMDTAESLLG</sequence>
<protein>
    <submittedName>
        <fullName evidence="1">Uncharacterized protein</fullName>
    </submittedName>
</protein>
<organism evidence="1 2">
    <name type="scientific">Actinomadura bangladeshensis</name>
    <dbReference type="NCBI Taxonomy" id="453573"/>
    <lineage>
        <taxon>Bacteria</taxon>
        <taxon>Bacillati</taxon>
        <taxon>Actinomycetota</taxon>
        <taxon>Actinomycetes</taxon>
        <taxon>Streptosporangiales</taxon>
        <taxon>Thermomonosporaceae</taxon>
        <taxon>Actinomadura</taxon>
    </lineage>
</organism>